<reference evidence="1" key="2">
    <citation type="submission" date="2020-09" db="EMBL/GenBank/DDBJ databases">
        <authorList>
            <person name="Sun Q."/>
            <person name="Zhou Y."/>
        </authorList>
    </citation>
    <scope>NUCLEOTIDE SEQUENCE</scope>
    <source>
        <strain evidence="1">CGMCC 4.7368</strain>
    </source>
</reference>
<dbReference type="AlphaFoldDB" id="A0A917ZDX7"/>
<name>A0A917ZDX7_9ACTN</name>
<evidence type="ECO:0000313" key="1">
    <source>
        <dbReference type="EMBL" id="GGO81038.1"/>
    </source>
</evidence>
<keyword evidence="2" id="KW-1185">Reference proteome</keyword>
<dbReference type="RefSeq" id="WP_189128419.1">
    <property type="nucleotide sequence ID" value="NZ_BMNH01000034.1"/>
</dbReference>
<evidence type="ECO:0000313" key="2">
    <source>
        <dbReference type="Proteomes" id="UP000646523"/>
    </source>
</evidence>
<dbReference type="Proteomes" id="UP000646523">
    <property type="component" value="Unassembled WGS sequence"/>
</dbReference>
<organism evidence="1 2">
    <name type="scientific">Nonomuraea cavernae</name>
    <dbReference type="NCBI Taxonomy" id="2045107"/>
    <lineage>
        <taxon>Bacteria</taxon>
        <taxon>Bacillati</taxon>
        <taxon>Actinomycetota</taxon>
        <taxon>Actinomycetes</taxon>
        <taxon>Streptosporangiales</taxon>
        <taxon>Streptosporangiaceae</taxon>
        <taxon>Nonomuraea</taxon>
    </lineage>
</organism>
<reference evidence="1" key="1">
    <citation type="journal article" date="2014" name="Int. J. Syst. Evol. Microbiol.">
        <title>Complete genome sequence of Corynebacterium casei LMG S-19264T (=DSM 44701T), isolated from a smear-ripened cheese.</title>
        <authorList>
            <consortium name="US DOE Joint Genome Institute (JGI-PGF)"/>
            <person name="Walter F."/>
            <person name="Albersmeier A."/>
            <person name="Kalinowski J."/>
            <person name="Ruckert C."/>
        </authorList>
    </citation>
    <scope>NUCLEOTIDE SEQUENCE</scope>
    <source>
        <strain evidence="1">CGMCC 4.7368</strain>
    </source>
</reference>
<protein>
    <recommendedName>
        <fullName evidence="3">Alpha/beta hydrolase</fullName>
    </recommendedName>
</protein>
<sequence>MGTYEHVLPYLVGVHGVRNYSYFRRTGSAAEAAASAGRDWTCWLGGTPVTVGYYAHHLRRGAHQGADDVDTLDDFAAGLLIDWVDRLRPAPQTAQGDRTARARAAADWLTRRYGRTVRAFATTFVREVGVYLKSPGGKRRLAARNAVGAAIAAGSGHERVVVVAHSLGSVVTYEALWAAPELRVDLLVTLGSPLGMPGVVFDRLDPPPDDRGARPPGVRRWVNLSDVGDLVAVPRTGLGGSFDGVDAEVTDLRIAGWDFHTAQSYLRCPDVTRHLGL</sequence>
<dbReference type="Gene3D" id="3.40.50.1820">
    <property type="entry name" value="alpha/beta hydrolase"/>
    <property type="match status" value="1"/>
</dbReference>
<dbReference type="InterPro" id="IPR029058">
    <property type="entry name" value="AB_hydrolase_fold"/>
</dbReference>
<gene>
    <name evidence="1" type="ORF">GCM10012289_69060</name>
</gene>
<evidence type="ECO:0008006" key="3">
    <source>
        <dbReference type="Google" id="ProtNLM"/>
    </source>
</evidence>
<dbReference type="EMBL" id="BMNH01000034">
    <property type="protein sequence ID" value="GGO81038.1"/>
    <property type="molecule type" value="Genomic_DNA"/>
</dbReference>
<dbReference type="SUPFAM" id="SSF53474">
    <property type="entry name" value="alpha/beta-Hydrolases"/>
    <property type="match status" value="1"/>
</dbReference>
<accession>A0A917ZDX7</accession>
<comment type="caution">
    <text evidence="1">The sequence shown here is derived from an EMBL/GenBank/DDBJ whole genome shotgun (WGS) entry which is preliminary data.</text>
</comment>
<proteinExistence type="predicted"/>